<sequence>ILKWQEFWDSFESAIHNNLSLTNVDKFNYLVSQLGGDAKFCIVGLPITSQNYQIAIDLLKDRFANQQIIINSHYNALREMPPIHSTETNKLRRGYDLIEKHMRCLQFLGEDTSSNYFISLILSKLPYEIVLKLEEMNITGQRNVTS</sequence>
<dbReference type="InterPro" id="IPR005312">
    <property type="entry name" value="DUF1759"/>
</dbReference>
<dbReference type="PANTHER" id="PTHR22954">
    <property type="entry name" value="RETROVIRAL PROTEASE-RELATED"/>
    <property type="match status" value="1"/>
</dbReference>
<protein>
    <submittedName>
        <fullName evidence="1">Uncharacterized protein</fullName>
    </submittedName>
</protein>
<accession>A0A1B6FR01</accession>
<feature type="non-terminal residue" evidence="1">
    <location>
        <position position="1"/>
    </location>
</feature>
<evidence type="ECO:0000313" key="1">
    <source>
        <dbReference type="EMBL" id="JAS52600.1"/>
    </source>
</evidence>
<reference evidence="1" key="1">
    <citation type="submission" date="2015-11" db="EMBL/GenBank/DDBJ databases">
        <title>De novo transcriptome assembly of four potential Pierce s Disease insect vectors from Arizona vineyards.</title>
        <authorList>
            <person name="Tassone E.E."/>
        </authorList>
    </citation>
    <scope>NUCLEOTIDE SEQUENCE</scope>
</reference>
<dbReference type="AlphaFoldDB" id="A0A1B6FR01"/>
<proteinExistence type="predicted"/>
<gene>
    <name evidence="1" type="ORF">g.46951</name>
</gene>
<name>A0A1B6FR01_9HEMI</name>
<dbReference type="PANTHER" id="PTHR22954:SF3">
    <property type="entry name" value="PROTEIN CBG08539"/>
    <property type="match status" value="1"/>
</dbReference>
<feature type="non-terminal residue" evidence="1">
    <location>
        <position position="146"/>
    </location>
</feature>
<dbReference type="Pfam" id="PF03564">
    <property type="entry name" value="DUF1759"/>
    <property type="match status" value="1"/>
</dbReference>
<organism evidence="1">
    <name type="scientific">Cuerna arida</name>
    <dbReference type="NCBI Taxonomy" id="1464854"/>
    <lineage>
        <taxon>Eukaryota</taxon>
        <taxon>Metazoa</taxon>
        <taxon>Ecdysozoa</taxon>
        <taxon>Arthropoda</taxon>
        <taxon>Hexapoda</taxon>
        <taxon>Insecta</taxon>
        <taxon>Pterygota</taxon>
        <taxon>Neoptera</taxon>
        <taxon>Paraneoptera</taxon>
        <taxon>Hemiptera</taxon>
        <taxon>Auchenorrhyncha</taxon>
        <taxon>Membracoidea</taxon>
        <taxon>Cicadellidae</taxon>
        <taxon>Cicadellinae</taxon>
        <taxon>Proconiini</taxon>
        <taxon>Cuerna</taxon>
    </lineage>
</organism>
<dbReference type="EMBL" id="GECZ01017169">
    <property type="protein sequence ID" value="JAS52600.1"/>
    <property type="molecule type" value="Transcribed_RNA"/>
</dbReference>